<gene>
    <name evidence="1" type="ORF">GA0070213_106358</name>
</gene>
<dbReference type="Proteomes" id="UP000199360">
    <property type="component" value="Unassembled WGS sequence"/>
</dbReference>
<dbReference type="EMBL" id="FMDM01000006">
    <property type="protein sequence ID" value="SCG60553.1"/>
    <property type="molecule type" value="Genomic_DNA"/>
</dbReference>
<dbReference type="RefSeq" id="WP_091063128.1">
    <property type="nucleotide sequence ID" value="NZ_FMDM01000006.1"/>
</dbReference>
<proteinExistence type="predicted"/>
<evidence type="ECO:0000313" key="2">
    <source>
        <dbReference type="Proteomes" id="UP000199360"/>
    </source>
</evidence>
<organism evidence="1 2">
    <name type="scientific">Micromonospora humi</name>
    <dbReference type="NCBI Taxonomy" id="745366"/>
    <lineage>
        <taxon>Bacteria</taxon>
        <taxon>Bacillati</taxon>
        <taxon>Actinomycetota</taxon>
        <taxon>Actinomycetes</taxon>
        <taxon>Micromonosporales</taxon>
        <taxon>Micromonosporaceae</taxon>
        <taxon>Micromonospora</taxon>
    </lineage>
</organism>
<keyword evidence="2" id="KW-1185">Reference proteome</keyword>
<name>A0A1C5IQW6_9ACTN</name>
<evidence type="ECO:0000313" key="1">
    <source>
        <dbReference type="EMBL" id="SCG60553.1"/>
    </source>
</evidence>
<protein>
    <submittedName>
        <fullName evidence="1">Uncharacterized protein</fullName>
    </submittedName>
</protein>
<accession>A0A1C5IQW6</accession>
<dbReference type="AlphaFoldDB" id="A0A1C5IQW6"/>
<reference evidence="2" key="1">
    <citation type="submission" date="2016-06" db="EMBL/GenBank/DDBJ databases">
        <authorList>
            <person name="Varghese N."/>
            <person name="Submissions Spin"/>
        </authorList>
    </citation>
    <scope>NUCLEOTIDE SEQUENCE [LARGE SCALE GENOMIC DNA]</scope>
    <source>
        <strain evidence="2">DSM 45647</strain>
    </source>
</reference>
<sequence length="110" mass="13135">MWRQALHDPHPFHDYEMRHRVQSDRLVRLQQNQRRAMLQINFEIRPLTAMTAAPLPEAPEWYRAAWPGKPVEMWRVECRDLYWHQLKVIGGRAVLSGEDSTFADWIGLRT</sequence>
<dbReference type="OrthoDB" id="4005480at2"/>